<gene>
    <name evidence="1" type="ORF">RFULGI_LOCUS10335</name>
</gene>
<comment type="caution">
    <text evidence="1">The sequence shown here is derived from an EMBL/GenBank/DDBJ whole genome shotgun (WGS) entry which is preliminary data.</text>
</comment>
<sequence length="92" mass="10689">MENPNNFAGVDAMNLKLWKAEIPINSDNTIQGPTLDNELFPANDIGEYWKETLSKKHIIFDEMKYKKFRDPPSPEVSDECKLLQQSKELKVY</sequence>
<evidence type="ECO:0000313" key="2">
    <source>
        <dbReference type="Proteomes" id="UP000789396"/>
    </source>
</evidence>
<organism evidence="1 2">
    <name type="scientific">Racocetra fulgida</name>
    <dbReference type="NCBI Taxonomy" id="60492"/>
    <lineage>
        <taxon>Eukaryota</taxon>
        <taxon>Fungi</taxon>
        <taxon>Fungi incertae sedis</taxon>
        <taxon>Mucoromycota</taxon>
        <taxon>Glomeromycotina</taxon>
        <taxon>Glomeromycetes</taxon>
        <taxon>Diversisporales</taxon>
        <taxon>Gigasporaceae</taxon>
        <taxon>Racocetra</taxon>
    </lineage>
</organism>
<evidence type="ECO:0000313" key="1">
    <source>
        <dbReference type="EMBL" id="CAG8699193.1"/>
    </source>
</evidence>
<feature type="non-terminal residue" evidence="1">
    <location>
        <position position="92"/>
    </location>
</feature>
<keyword evidence="2" id="KW-1185">Reference proteome</keyword>
<name>A0A9N9N3T3_9GLOM</name>
<reference evidence="1" key="1">
    <citation type="submission" date="2021-06" db="EMBL/GenBank/DDBJ databases">
        <authorList>
            <person name="Kallberg Y."/>
            <person name="Tangrot J."/>
            <person name="Rosling A."/>
        </authorList>
    </citation>
    <scope>NUCLEOTIDE SEQUENCE</scope>
    <source>
        <strain evidence="1">IN212</strain>
    </source>
</reference>
<dbReference type="Proteomes" id="UP000789396">
    <property type="component" value="Unassembled WGS sequence"/>
</dbReference>
<dbReference type="EMBL" id="CAJVPZ010020225">
    <property type="protein sequence ID" value="CAG8699193.1"/>
    <property type="molecule type" value="Genomic_DNA"/>
</dbReference>
<dbReference type="AlphaFoldDB" id="A0A9N9N3T3"/>
<proteinExistence type="predicted"/>
<accession>A0A9N9N3T3</accession>
<protein>
    <submittedName>
        <fullName evidence="1">17869_t:CDS:1</fullName>
    </submittedName>
</protein>
<dbReference type="OrthoDB" id="2304312at2759"/>